<feature type="domain" description="RNA polymerase Rpb2" evidence="14">
    <location>
        <begin position="458"/>
        <end position="520"/>
    </location>
</feature>
<evidence type="ECO:0000259" key="14">
    <source>
        <dbReference type="Pfam" id="PF04565"/>
    </source>
</evidence>
<dbReference type="Pfam" id="PF04561">
    <property type="entry name" value="RNA_pol_Rpb2_2"/>
    <property type="match status" value="1"/>
</dbReference>
<evidence type="ECO:0000256" key="5">
    <source>
        <dbReference type="ARBA" id="ARBA00022695"/>
    </source>
</evidence>
<feature type="region of interest" description="Disordered" evidence="9">
    <location>
        <begin position="1274"/>
        <end position="1388"/>
    </location>
</feature>
<keyword evidence="4" id="KW-0808">Transferase</keyword>
<dbReference type="InterPro" id="IPR007642">
    <property type="entry name" value="RNA_pol_Rpb2_2"/>
</dbReference>
<accession>A0A6C0DU15</accession>
<feature type="domain" description="RNA polymerase Rpb2" evidence="16">
    <location>
        <begin position="685"/>
        <end position="721"/>
    </location>
</feature>
<evidence type="ECO:0000259" key="15">
    <source>
        <dbReference type="Pfam" id="PF04566"/>
    </source>
</evidence>
<name>A0A6C0DU15_9ZZZZ</name>
<dbReference type="GO" id="GO:0006351">
    <property type="term" value="P:DNA-templated transcription"/>
    <property type="evidence" value="ECO:0007669"/>
    <property type="project" value="InterPro"/>
</dbReference>
<dbReference type="GO" id="GO:0032549">
    <property type="term" value="F:ribonucleoside binding"/>
    <property type="evidence" value="ECO:0007669"/>
    <property type="project" value="InterPro"/>
</dbReference>
<dbReference type="InterPro" id="IPR007645">
    <property type="entry name" value="RNA_pol_Rpb2_3"/>
</dbReference>
<dbReference type="EC" id="2.7.7.6" evidence="2"/>
<evidence type="ECO:0000259" key="11">
    <source>
        <dbReference type="Pfam" id="PF04560"/>
    </source>
</evidence>
<feature type="compositionally biased region" description="Pro residues" evidence="9">
    <location>
        <begin position="1330"/>
        <end position="1340"/>
    </location>
</feature>
<dbReference type="InterPro" id="IPR007121">
    <property type="entry name" value="RNA_pol_bsu_CS"/>
</dbReference>
<dbReference type="PANTHER" id="PTHR20856">
    <property type="entry name" value="DNA-DIRECTED RNA POLYMERASE I SUBUNIT 2"/>
    <property type="match status" value="1"/>
</dbReference>
<dbReference type="InterPro" id="IPR037033">
    <property type="entry name" value="DNA-dir_RNAP_su2_hyb_sf"/>
</dbReference>
<dbReference type="PROSITE" id="PS01166">
    <property type="entry name" value="RNA_POL_BETA"/>
    <property type="match status" value="1"/>
</dbReference>
<evidence type="ECO:0000256" key="3">
    <source>
        <dbReference type="ARBA" id="ARBA00022478"/>
    </source>
</evidence>
<dbReference type="GO" id="GO:0046872">
    <property type="term" value="F:metal ion binding"/>
    <property type="evidence" value="ECO:0007669"/>
    <property type="project" value="UniProtKB-KW"/>
</dbReference>
<evidence type="ECO:0000256" key="2">
    <source>
        <dbReference type="ARBA" id="ARBA00012418"/>
    </source>
</evidence>
<dbReference type="Gene3D" id="3.90.1800.10">
    <property type="entry name" value="RNA polymerase alpha subunit dimerisation domain"/>
    <property type="match status" value="1"/>
</dbReference>
<feature type="domain" description="RNA polymerase Rpb2" evidence="12">
    <location>
        <begin position="238"/>
        <end position="373"/>
    </location>
</feature>
<dbReference type="Pfam" id="PF04560">
    <property type="entry name" value="RNA_pol_Rpb2_7"/>
    <property type="match status" value="1"/>
</dbReference>
<proteinExistence type="inferred from homology"/>
<dbReference type="InterPro" id="IPR007644">
    <property type="entry name" value="RNA_pol_bsu_protrusion"/>
</dbReference>
<dbReference type="Pfam" id="PF00562">
    <property type="entry name" value="RNA_pol_Rpb2_6"/>
    <property type="match status" value="1"/>
</dbReference>
<dbReference type="GO" id="GO:0000428">
    <property type="term" value="C:DNA-directed RNA polymerase complex"/>
    <property type="evidence" value="ECO:0007669"/>
    <property type="project" value="UniProtKB-KW"/>
</dbReference>
<dbReference type="Gene3D" id="2.40.270.10">
    <property type="entry name" value="DNA-directed RNA polymerase, subunit 2, domain 6"/>
    <property type="match status" value="1"/>
</dbReference>
<evidence type="ECO:0000259" key="10">
    <source>
        <dbReference type="Pfam" id="PF00562"/>
    </source>
</evidence>
<dbReference type="Pfam" id="PF04567">
    <property type="entry name" value="RNA_pol_Rpb2_5"/>
    <property type="match status" value="1"/>
</dbReference>
<dbReference type="SUPFAM" id="SSF64484">
    <property type="entry name" value="beta and beta-prime subunits of DNA dependent RNA-polymerase"/>
    <property type="match status" value="1"/>
</dbReference>
<keyword evidence="7" id="KW-0862">Zinc</keyword>
<feature type="domain" description="RNA polymerase Rpb2" evidence="11">
    <location>
        <begin position="1099"/>
        <end position="1210"/>
    </location>
</feature>
<dbReference type="Pfam" id="PF04565">
    <property type="entry name" value="RNA_pol_Rpb2_3"/>
    <property type="match status" value="1"/>
</dbReference>
<dbReference type="Gene3D" id="3.90.1100.10">
    <property type="match status" value="2"/>
</dbReference>
<evidence type="ECO:0000259" key="16">
    <source>
        <dbReference type="Pfam" id="PF04567"/>
    </source>
</evidence>
<dbReference type="GO" id="GO:0003899">
    <property type="term" value="F:DNA-directed RNA polymerase activity"/>
    <property type="evidence" value="ECO:0007669"/>
    <property type="project" value="UniProtKB-EC"/>
</dbReference>
<dbReference type="InterPro" id="IPR007120">
    <property type="entry name" value="DNA-dir_RNAP_su2_dom"/>
</dbReference>
<dbReference type="InterPro" id="IPR014724">
    <property type="entry name" value="RNA_pol_RPB2_OB-fold"/>
</dbReference>
<evidence type="ECO:0000313" key="17">
    <source>
        <dbReference type="EMBL" id="QHT19733.1"/>
    </source>
</evidence>
<dbReference type="Gene3D" id="2.40.50.150">
    <property type="match status" value="1"/>
</dbReference>
<feature type="domain" description="RNA polymerase Rpb2" evidence="15">
    <location>
        <begin position="556"/>
        <end position="617"/>
    </location>
</feature>
<evidence type="ECO:0000256" key="1">
    <source>
        <dbReference type="ARBA" id="ARBA00006835"/>
    </source>
</evidence>
<keyword evidence="8" id="KW-0804">Transcription</keyword>
<dbReference type="Pfam" id="PF04563">
    <property type="entry name" value="RNA_pol_Rpb2_1"/>
    <property type="match status" value="1"/>
</dbReference>
<organism evidence="17">
    <name type="scientific">viral metagenome</name>
    <dbReference type="NCBI Taxonomy" id="1070528"/>
    <lineage>
        <taxon>unclassified sequences</taxon>
        <taxon>metagenomes</taxon>
        <taxon>organismal metagenomes</taxon>
    </lineage>
</organism>
<feature type="compositionally biased region" description="Polar residues" evidence="9">
    <location>
        <begin position="1424"/>
        <end position="1434"/>
    </location>
</feature>
<dbReference type="Pfam" id="PF04566">
    <property type="entry name" value="RNA_pol_Rpb2_4"/>
    <property type="match status" value="1"/>
</dbReference>
<keyword evidence="5" id="KW-0548">Nucleotidyltransferase</keyword>
<dbReference type="EMBL" id="MN739669">
    <property type="protein sequence ID" value="QHT19733.1"/>
    <property type="molecule type" value="Genomic_DNA"/>
</dbReference>
<evidence type="ECO:0000256" key="4">
    <source>
        <dbReference type="ARBA" id="ARBA00022679"/>
    </source>
</evidence>
<dbReference type="CDD" id="cd00653">
    <property type="entry name" value="RNA_pol_B_RPB2"/>
    <property type="match status" value="1"/>
</dbReference>
<evidence type="ECO:0000256" key="6">
    <source>
        <dbReference type="ARBA" id="ARBA00022723"/>
    </source>
</evidence>
<keyword evidence="6" id="KW-0479">Metal-binding</keyword>
<evidence type="ECO:0000256" key="7">
    <source>
        <dbReference type="ARBA" id="ARBA00022833"/>
    </source>
</evidence>
<protein>
    <recommendedName>
        <fullName evidence="2">DNA-directed RNA polymerase</fullName>
        <ecNumber evidence="2">2.7.7.6</ecNumber>
    </recommendedName>
</protein>
<dbReference type="InterPro" id="IPR015712">
    <property type="entry name" value="DNA-dir_RNA_pol_su2"/>
</dbReference>
<dbReference type="InterPro" id="IPR007641">
    <property type="entry name" value="RNA_pol_Rpb2_7"/>
</dbReference>
<feature type="domain" description="DNA-directed RNA polymerase subunit 2 hybrid-binding" evidence="10">
    <location>
        <begin position="730"/>
        <end position="1096"/>
    </location>
</feature>
<dbReference type="InterPro" id="IPR007647">
    <property type="entry name" value="RNA_pol_Rpb2_5"/>
</dbReference>
<evidence type="ECO:0000259" key="12">
    <source>
        <dbReference type="Pfam" id="PF04561"/>
    </source>
</evidence>
<feature type="compositionally biased region" description="Low complexity" evidence="9">
    <location>
        <begin position="1454"/>
        <end position="1463"/>
    </location>
</feature>
<feature type="compositionally biased region" description="Basic and acidic residues" evidence="9">
    <location>
        <begin position="1437"/>
        <end position="1453"/>
    </location>
</feature>
<evidence type="ECO:0000256" key="9">
    <source>
        <dbReference type="SAM" id="MobiDB-lite"/>
    </source>
</evidence>
<feature type="compositionally biased region" description="Low complexity" evidence="9">
    <location>
        <begin position="1294"/>
        <end position="1303"/>
    </location>
</feature>
<dbReference type="InterPro" id="IPR007646">
    <property type="entry name" value="RNA_pol_Rpb2_4"/>
</dbReference>
<reference evidence="17" key="1">
    <citation type="journal article" date="2020" name="Nature">
        <title>Giant virus diversity and host interactions through global metagenomics.</title>
        <authorList>
            <person name="Schulz F."/>
            <person name="Roux S."/>
            <person name="Paez-Espino D."/>
            <person name="Jungbluth S."/>
            <person name="Walsh D.A."/>
            <person name="Denef V.J."/>
            <person name="McMahon K.D."/>
            <person name="Konstantinidis K.T."/>
            <person name="Eloe-Fadrosh E.A."/>
            <person name="Kyrpides N.C."/>
            <person name="Woyke T."/>
        </authorList>
    </citation>
    <scope>NUCLEOTIDE SEQUENCE</scope>
    <source>
        <strain evidence="17">GVMAG-M-3300023174-5</strain>
    </source>
</reference>
<evidence type="ECO:0000259" key="13">
    <source>
        <dbReference type="Pfam" id="PF04563"/>
    </source>
</evidence>
<evidence type="ECO:0000256" key="8">
    <source>
        <dbReference type="ARBA" id="ARBA00023163"/>
    </source>
</evidence>
<dbReference type="GO" id="GO:0003677">
    <property type="term" value="F:DNA binding"/>
    <property type="evidence" value="ECO:0007669"/>
    <property type="project" value="InterPro"/>
</dbReference>
<comment type="similarity">
    <text evidence="1">Belongs to the RNA polymerase beta chain family.</text>
</comment>
<sequence length="1486" mass="168208">MDTISWKLIDIYFKDNPNNLVAHHLESYNRFFNSGINRIFRENSPVRFIEREEKDEKGNVIENRNEILMYLGGKDGSKIYFGKPIIYDDQNVHYMYPNDARLRNMTYGTTIHYDVDVDIIYYVGEERKEETSTLEKIYLGRFPIMLQSNLCILKSLEPDVRFNMGECKHDYGGYFIIDGKEKVIVSQEKFADNMLYVRGYKEGELYSHSAEIRSVSEDASKPIRTTGVKMVAPTSSLSNGQIVVAVPNVRKPIPLFILMRALGVISDKAIIETCLLDLEKNKSYIDLFIPSVHDANKVFTQETAIRFIATFTKRKSINGVLDILMNYFLPHVGEMNFLDKAYFVGTMVKKMLRVYTKEEKPTDRDNFRFKRVEVSGALIYDLFREYFLIQKRAIALAIDNEHYYHKGNYRGDEFKKLIDNNFLQFFKERNVESGFKKAFKGNWGSEAHTKRVGVIQDLNRLSYNTFISHLRKINLPLDASAKVVGPRLLNSSQWGLIDPVDTPDGGNIGLHKHLAISTFITSGSSSKPLIEWMRANTPMKILQECSPSYLANTTKIVINGNWVGVVDNPLPIVEILKLYRRNGVVPVFTSICFDYKYNEINIYTDAGRLSRPVFYVENEKTSFSRPDIIELINAGKTNWTQVVAGFKPKAVKDFNIKSNTLYEVQELYPDIKNPEVQENELNKNKAIIDYVDTSEEESALIATTNEDLKKNKYYTHMEIDPSLIFGVMGNLIIYPEANQYPRDAFSCGQSKQAVSVYHSNHQMRIDKMGVTLNYGQIPLIKSRYLEYINKEELPYGENAIVAIMAYTGYNVEDAILINEGSVKRGIFRTSYYSMYESREESAKVSGTTTNSVFADVSKKNVAGIKPGYDYSHLDKYGLIRENTPLDDKIALIGKVTSSITDSDIYTDASVMPKKGQLGFVDKAFITEGEEGYRIAKIRVREERIPALGDKMASRAGQKGTIGLIIPEEDMPFCSDGTRPDLIINPHAIPSRMTIGQLIESLFGKACTMYGGFGDCTAFTTKGSNAKTYGPILTRAGFHSSGNQVLYNGMTGEQLQSDIYIGPTYYMRLKHMVKDKINYRARGPNTVLTRQSVQGRANDGGLRVGEMERDAIIGHGASYFLNESFLVRGDEYYMAVCNKTGAIAVYNNSKNLFLSPFADGPVKFHTTLDNKMNIENISRFGRSFSILRIPYSLKLLIQELQVMNVQMRIITDKNVDQLMSMSYSDNIIDLTKNNPDFSIQINSSEIPKEIDPISGYAKAYATRLTRATNRNAFEQSKKDFGQQPYGDFNIQGLTPDSPAYAPDSPYSPPYAPYSPAYSPGSDEYNPESPNYVPPTSPPYHPDSPEYVPTSPTEPPPKFFEPRTPSFSPPSPEEKKVDFGNPELNDFFETLPPKSKASILALPEKDQRMLLNMIKKSKDEKKIVNNEVSVPTTQILNIEEEKKKESETKDQEEKSSSGGETKSVSINVDSNSAEPKEDTSSTSKKIIF</sequence>
<keyword evidence="3" id="KW-0240">DNA-directed RNA polymerase</keyword>
<feature type="domain" description="RNA polymerase beta subunit protrusion" evidence="13">
    <location>
        <begin position="19"/>
        <end position="398"/>
    </location>
</feature>
<feature type="region of interest" description="Disordered" evidence="9">
    <location>
        <begin position="1423"/>
        <end position="1486"/>
    </location>
</feature>